<feature type="chain" id="PRO_5046270182" evidence="3">
    <location>
        <begin position="23"/>
        <end position="720"/>
    </location>
</feature>
<dbReference type="Pfam" id="PF00089">
    <property type="entry name" value="Trypsin"/>
    <property type="match status" value="1"/>
</dbReference>
<keyword evidence="5" id="KW-0378">Hydrolase</keyword>
<evidence type="ECO:0000313" key="6">
    <source>
        <dbReference type="Proteomes" id="UP001523216"/>
    </source>
</evidence>
<dbReference type="SUPFAM" id="SSF50494">
    <property type="entry name" value="Trypsin-like serine proteases"/>
    <property type="match status" value="1"/>
</dbReference>
<organism evidence="5 6">
    <name type="scientific">Paractinoplanes hotanensis</name>
    <dbReference type="NCBI Taxonomy" id="2906497"/>
    <lineage>
        <taxon>Bacteria</taxon>
        <taxon>Bacillati</taxon>
        <taxon>Actinomycetota</taxon>
        <taxon>Actinomycetes</taxon>
        <taxon>Micromonosporales</taxon>
        <taxon>Micromonosporaceae</taxon>
        <taxon>Paractinoplanes</taxon>
    </lineage>
</organism>
<accession>A0ABT0Y4M8</accession>
<dbReference type="SMART" id="SM00020">
    <property type="entry name" value="Tryp_SPc"/>
    <property type="match status" value="1"/>
</dbReference>
<dbReference type="InterPro" id="IPR043504">
    <property type="entry name" value="Peptidase_S1_PA_chymotrypsin"/>
</dbReference>
<dbReference type="InterPro" id="IPR001314">
    <property type="entry name" value="Peptidase_S1A"/>
</dbReference>
<dbReference type="GO" id="GO:0016787">
    <property type="term" value="F:hydrolase activity"/>
    <property type="evidence" value="ECO:0007669"/>
    <property type="project" value="UniProtKB-KW"/>
</dbReference>
<protein>
    <submittedName>
        <fullName evidence="5">Trypsin-like serine protease</fullName>
        <ecNumber evidence="5">3.4.21.-</ecNumber>
    </submittedName>
</protein>
<sequence length="720" mass="73778">MLLIGLTGAVLAGLASATPAVAVGGEPVTDAAYNFVASVHTGTGENDLGCTGALVAPQWVVTAKECFTGGAPVALGAPARPTTVTVGRTDLTATGGHTAPVVLLVPHPGRNVVLAKLATPAAGTTPVPVSSAAPVAGERLTAAGFGRTRTQWVPDRLHGGAFDVTEVGALSLTLTGATADSVVCKGDAGGPTVRTTGSGPELVALHDRSWQGGCLGETETRREAVETRLDDLGGWIRQSVADVNIFGATADGRLTWSATDSASGDRVGATVTSAQTLGFTPKAMATLNVNTVLVTNGSGVLYRVDITGATPTLTFGAPVEVARGYTHDRLTFDGDGSLYGIAGDTLRRYTVTTAKPGPGNIINNTLVGSGFSLQSLTATGPDWILGATSAGVLRSYRIDAAGKWTGASLATSGWAGYTHLVSPGNGIYYGRTSAGRLARFVDAAPFDGKGTDIATFPNDPVDASGWDQALLSALPFRAFPQSPADVSVFGADAAGHLTYAAIDSASGDRVATVTSAATLGFETKAMATLDHDTVLVTSTAGRLYRVDVQTTLPALTFLAPVNLAGGWTHDRLSYDGYGSLYGIAAGVLHRYEIGAAKPVAADITGHVTVGTGFGLTTLTATGPDWILGTTSAGVLIAYHVDEAGKWTRYELAASGWTGLTHLVSPGNGFYYARTTAGGLNRYEDALPFDGKGTDIQRFDNDPVDTAGWTQKLLSAQPFTA</sequence>
<keyword evidence="2" id="KW-1015">Disulfide bond</keyword>
<comment type="caution">
    <text evidence="5">The sequence shown here is derived from an EMBL/GenBank/DDBJ whole genome shotgun (WGS) entry which is preliminary data.</text>
</comment>
<dbReference type="InterPro" id="IPR050430">
    <property type="entry name" value="Peptidase_S1"/>
</dbReference>
<comment type="similarity">
    <text evidence="1">Belongs to the peptidase S1 family.</text>
</comment>
<keyword evidence="6" id="KW-1185">Reference proteome</keyword>
<dbReference type="EMBL" id="JAMQOL010000037">
    <property type="protein sequence ID" value="MCM4080952.1"/>
    <property type="molecule type" value="Genomic_DNA"/>
</dbReference>
<feature type="domain" description="Peptidase S1" evidence="4">
    <location>
        <begin position="22"/>
        <end position="241"/>
    </location>
</feature>
<dbReference type="InterPro" id="IPR009003">
    <property type="entry name" value="Peptidase_S1_PA"/>
</dbReference>
<dbReference type="Proteomes" id="UP001523216">
    <property type="component" value="Unassembled WGS sequence"/>
</dbReference>
<dbReference type="Gene3D" id="2.115.10.10">
    <property type="entry name" value="Tachylectin 2"/>
    <property type="match status" value="2"/>
</dbReference>
<name>A0ABT0Y4M8_9ACTN</name>
<dbReference type="PRINTS" id="PR00722">
    <property type="entry name" value="CHYMOTRYPSIN"/>
</dbReference>
<dbReference type="PROSITE" id="PS50240">
    <property type="entry name" value="TRYPSIN_DOM"/>
    <property type="match status" value="1"/>
</dbReference>
<evidence type="ECO:0000256" key="2">
    <source>
        <dbReference type="ARBA" id="ARBA00023157"/>
    </source>
</evidence>
<dbReference type="RefSeq" id="WP_251800755.1">
    <property type="nucleotide sequence ID" value="NZ_JAMQOL010000037.1"/>
</dbReference>
<dbReference type="PANTHER" id="PTHR24276">
    <property type="entry name" value="POLYSERASE-RELATED"/>
    <property type="match status" value="1"/>
</dbReference>
<evidence type="ECO:0000256" key="1">
    <source>
        <dbReference type="ARBA" id="ARBA00007664"/>
    </source>
</evidence>
<keyword evidence="3" id="KW-0732">Signal</keyword>
<evidence type="ECO:0000256" key="3">
    <source>
        <dbReference type="SAM" id="SignalP"/>
    </source>
</evidence>
<dbReference type="Gene3D" id="2.40.10.10">
    <property type="entry name" value="Trypsin-like serine proteases"/>
    <property type="match status" value="1"/>
</dbReference>
<gene>
    <name evidence="5" type="ORF">LXN57_25580</name>
</gene>
<dbReference type="EC" id="3.4.21.-" evidence="5"/>
<evidence type="ECO:0000313" key="5">
    <source>
        <dbReference type="EMBL" id="MCM4080952.1"/>
    </source>
</evidence>
<evidence type="ECO:0000259" key="4">
    <source>
        <dbReference type="PROSITE" id="PS50240"/>
    </source>
</evidence>
<dbReference type="InterPro" id="IPR001254">
    <property type="entry name" value="Trypsin_dom"/>
</dbReference>
<reference evidence="5 6" key="1">
    <citation type="submission" date="2022-06" db="EMBL/GenBank/DDBJ databases">
        <title>Actinoplanes abujensis sp. nov., isolated from Nigerian arid soil.</title>
        <authorList>
            <person name="Ding P."/>
        </authorList>
    </citation>
    <scope>NUCLEOTIDE SEQUENCE [LARGE SCALE GENOMIC DNA]</scope>
    <source>
        <strain evidence="6">TRM88002</strain>
    </source>
</reference>
<feature type="signal peptide" evidence="3">
    <location>
        <begin position="1"/>
        <end position="22"/>
    </location>
</feature>
<proteinExistence type="inferred from homology"/>
<dbReference type="PANTHER" id="PTHR24276:SF98">
    <property type="entry name" value="FI18310P1-RELATED"/>
    <property type="match status" value="1"/>
</dbReference>